<gene>
    <name evidence="1" type="ORF">LCGC14_3026800</name>
</gene>
<name>A0A0F8WTF9_9ZZZZ</name>
<accession>A0A0F8WTF9</accession>
<evidence type="ECO:0000313" key="1">
    <source>
        <dbReference type="EMBL" id="KKK60192.1"/>
    </source>
</evidence>
<protein>
    <submittedName>
        <fullName evidence="1">Uncharacterized protein</fullName>
    </submittedName>
</protein>
<sequence>MSRKTKDKVKTNDVYEVVYTITVPADIVEEAKEQGKDAEDCAWHVMETTHVKPTIKKIIGSVPHAILGPFITHPDQSRGPAMFEDFPSDKYVDLLHRDYIDPNIMFGNYDTLEELTSFLADVPEFCVGGLFYEN</sequence>
<dbReference type="EMBL" id="LAZR01063093">
    <property type="protein sequence ID" value="KKK60192.1"/>
    <property type="molecule type" value="Genomic_DNA"/>
</dbReference>
<organism evidence="1">
    <name type="scientific">marine sediment metagenome</name>
    <dbReference type="NCBI Taxonomy" id="412755"/>
    <lineage>
        <taxon>unclassified sequences</taxon>
        <taxon>metagenomes</taxon>
        <taxon>ecological metagenomes</taxon>
    </lineage>
</organism>
<dbReference type="AlphaFoldDB" id="A0A0F8WTF9"/>
<reference evidence="1" key="1">
    <citation type="journal article" date="2015" name="Nature">
        <title>Complex archaea that bridge the gap between prokaryotes and eukaryotes.</title>
        <authorList>
            <person name="Spang A."/>
            <person name="Saw J.H."/>
            <person name="Jorgensen S.L."/>
            <person name="Zaremba-Niedzwiedzka K."/>
            <person name="Martijn J."/>
            <person name="Lind A.E."/>
            <person name="van Eijk R."/>
            <person name="Schleper C."/>
            <person name="Guy L."/>
            <person name="Ettema T.J."/>
        </authorList>
    </citation>
    <scope>NUCLEOTIDE SEQUENCE</scope>
</reference>
<proteinExistence type="predicted"/>
<comment type="caution">
    <text evidence="1">The sequence shown here is derived from an EMBL/GenBank/DDBJ whole genome shotgun (WGS) entry which is preliminary data.</text>
</comment>